<dbReference type="PATRIC" id="fig|1766.6.peg.2119"/>
<evidence type="ECO:0000313" key="3">
    <source>
        <dbReference type="Proteomes" id="UP000057134"/>
    </source>
</evidence>
<feature type="region of interest" description="Disordered" evidence="1">
    <location>
        <begin position="185"/>
        <end position="211"/>
    </location>
</feature>
<evidence type="ECO:0000256" key="1">
    <source>
        <dbReference type="SAM" id="MobiDB-lite"/>
    </source>
</evidence>
<dbReference type="EMBL" id="CP011269">
    <property type="protein sequence ID" value="ALI25977.1"/>
    <property type="molecule type" value="Genomic_DNA"/>
</dbReference>
<reference evidence="2 3" key="1">
    <citation type="journal article" date="2015" name="MBio">
        <title>Enzymatic Degradation of Phenazines Can Generate Energy and Protect Sensitive Organisms from Toxicity.</title>
        <authorList>
            <person name="Costa K.C."/>
            <person name="Bergkessel M."/>
            <person name="Saunders S."/>
            <person name="Korlach J."/>
            <person name="Newman D.K."/>
        </authorList>
    </citation>
    <scope>NUCLEOTIDE SEQUENCE [LARGE SCALE GENOMIC DNA]</scope>
    <source>
        <strain evidence="2 3">CT6</strain>
    </source>
</reference>
<dbReference type="Proteomes" id="UP000057134">
    <property type="component" value="Chromosome"/>
</dbReference>
<accession>A0A0N9Y834</accession>
<keyword evidence="3" id="KW-1185">Reference proteome</keyword>
<evidence type="ECO:0000313" key="2">
    <source>
        <dbReference type="EMBL" id="ALI25977.1"/>
    </source>
</evidence>
<gene>
    <name evidence="2" type="ORF">XA26_21320</name>
</gene>
<organism evidence="2 3">
    <name type="scientific">Mycolicibacterium fortuitum</name>
    <name type="common">Mycobacterium fortuitum</name>
    <dbReference type="NCBI Taxonomy" id="1766"/>
    <lineage>
        <taxon>Bacteria</taxon>
        <taxon>Bacillati</taxon>
        <taxon>Actinomycetota</taxon>
        <taxon>Actinomycetes</taxon>
        <taxon>Mycobacteriales</taxon>
        <taxon>Mycobacteriaceae</taxon>
        <taxon>Mycolicibacterium</taxon>
    </lineage>
</organism>
<sequence>MVGVEVDADAERPVTITCHDHAHTYELAWRATEDGPVITDMRVTSRDGVPITSDSLKRINTDRLARTAAMHDNPQSAAAARKLRQTLDAAMGTNEGHDWVERFRFTDGVIDAVAKHAQPGAAVPEPRKPGRPPKPREFLARVATWAREESVHGGGVYRRVADRATTALGHDVSDETVKGWIRRCKDADPPLLGRDELRQPRKPRPAQETDR</sequence>
<name>A0A0N9Y834_MYCFO</name>
<protein>
    <submittedName>
        <fullName evidence="2">Uncharacterized protein</fullName>
    </submittedName>
</protein>
<dbReference type="STRING" id="1766.XA26_21320"/>
<dbReference type="AlphaFoldDB" id="A0A0N9Y834"/>
<proteinExistence type="predicted"/>
<dbReference type="KEGG" id="mft:XA26_21320"/>